<dbReference type="PATRIC" id="fig|595434.4.peg.5722"/>
<dbReference type="Proteomes" id="UP000036367">
    <property type="component" value="Unassembled WGS sequence"/>
</dbReference>
<dbReference type="STRING" id="595434.RISK_006023"/>
<evidence type="ECO:0000313" key="3">
    <source>
        <dbReference type="Proteomes" id="UP000036367"/>
    </source>
</evidence>
<comment type="caution">
    <text evidence="2">The sequence shown here is derived from an EMBL/GenBank/DDBJ whole genome shotgun (WGS) entry which is preliminary data.</text>
</comment>
<dbReference type="EMBL" id="LECT01000048">
    <property type="protein sequence ID" value="KLU01839.1"/>
    <property type="molecule type" value="Genomic_DNA"/>
</dbReference>
<protein>
    <submittedName>
        <fullName evidence="2">Uncharacterized protein</fullName>
    </submittedName>
</protein>
<evidence type="ECO:0000313" key="2">
    <source>
        <dbReference type="EMBL" id="KLU01839.1"/>
    </source>
</evidence>
<feature type="region of interest" description="Disordered" evidence="1">
    <location>
        <begin position="54"/>
        <end position="85"/>
    </location>
</feature>
<dbReference type="AlphaFoldDB" id="A0A0J1E8P6"/>
<name>A0A0J1E8P6_RHOIS</name>
<reference evidence="2" key="1">
    <citation type="submission" date="2015-05" db="EMBL/GenBank/DDBJ databases">
        <title>Permanent draft genome of Rhodopirellula islandicus K833.</title>
        <authorList>
            <person name="Kizina J."/>
            <person name="Richter M."/>
            <person name="Glockner F.O."/>
            <person name="Harder J."/>
        </authorList>
    </citation>
    <scope>NUCLEOTIDE SEQUENCE [LARGE SCALE GENOMIC DNA]</scope>
    <source>
        <strain evidence="2">K833</strain>
    </source>
</reference>
<sequence length="100" mass="11799">MPADPLIACLQLRQRHKLVRFSIPFRVLRFFRGENALEKFCMISSPVPTHIERNVSSMAEETNASRRDDDAQENRHVQPAAFRPPQQRLLCKHRRGRAYW</sequence>
<feature type="compositionally biased region" description="Basic and acidic residues" evidence="1">
    <location>
        <begin position="63"/>
        <end position="76"/>
    </location>
</feature>
<keyword evidence="3" id="KW-1185">Reference proteome</keyword>
<proteinExistence type="predicted"/>
<evidence type="ECO:0000256" key="1">
    <source>
        <dbReference type="SAM" id="MobiDB-lite"/>
    </source>
</evidence>
<accession>A0A0J1E8P6</accession>
<organism evidence="2 3">
    <name type="scientific">Rhodopirellula islandica</name>
    <dbReference type="NCBI Taxonomy" id="595434"/>
    <lineage>
        <taxon>Bacteria</taxon>
        <taxon>Pseudomonadati</taxon>
        <taxon>Planctomycetota</taxon>
        <taxon>Planctomycetia</taxon>
        <taxon>Pirellulales</taxon>
        <taxon>Pirellulaceae</taxon>
        <taxon>Rhodopirellula</taxon>
    </lineage>
</organism>
<gene>
    <name evidence="2" type="ORF">RISK_006023</name>
</gene>